<comment type="caution">
    <text evidence="3">The sequence shown here is derived from an EMBL/GenBank/DDBJ whole genome shotgun (WGS) entry which is preliminary data.</text>
</comment>
<dbReference type="Proteomes" id="UP000654918">
    <property type="component" value="Unassembled WGS sequence"/>
</dbReference>
<evidence type="ECO:0000313" key="3">
    <source>
        <dbReference type="EMBL" id="KAF6833319.1"/>
    </source>
</evidence>
<keyword evidence="1" id="KW-0812">Transmembrane</keyword>
<keyword evidence="1" id="KW-0472">Membrane</keyword>
<organism evidence="3 4">
    <name type="scientific">Colletotrichum plurivorum</name>
    <dbReference type="NCBI Taxonomy" id="2175906"/>
    <lineage>
        <taxon>Eukaryota</taxon>
        <taxon>Fungi</taxon>
        <taxon>Dikarya</taxon>
        <taxon>Ascomycota</taxon>
        <taxon>Pezizomycotina</taxon>
        <taxon>Sordariomycetes</taxon>
        <taxon>Hypocreomycetidae</taxon>
        <taxon>Glomerellales</taxon>
        <taxon>Glomerellaceae</taxon>
        <taxon>Colletotrichum</taxon>
        <taxon>Colletotrichum orchidearum species complex</taxon>
    </lineage>
</organism>
<accession>A0A8H6KKN2</accession>
<keyword evidence="4" id="KW-1185">Reference proteome</keyword>
<dbReference type="AlphaFoldDB" id="A0A8H6KKN2"/>
<feature type="transmembrane region" description="Helical" evidence="1">
    <location>
        <begin position="315"/>
        <end position="335"/>
    </location>
</feature>
<evidence type="ECO:0000313" key="4">
    <source>
        <dbReference type="Proteomes" id="UP000654918"/>
    </source>
</evidence>
<keyword evidence="1" id="KW-1133">Transmembrane helix</keyword>
<reference evidence="3" key="1">
    <citation type="journal article" date="2020" name="Phytopathology">
        <title>Genome Sequence Resources of Colletotrichum truncatum, C. plurivorum, C. musicola, and C. sojae: Four Species Pathogenic to Soybean (Glycine max).</title>
        <authorList>
            <person name="Rogerio F."/>
            <person name="Boufleur T.R."/>
            <person name="Ciampi-Guillardi M."/>
            <person name="Sukno S.A."/>
            <person name="Thon M.R."/>
            <person name="Massola Junior N.S."/>
            <person name="Baroncelli R."/>
        </authorList>
    </citation>
    <scope>NUCLEOTIDE SEQUENCE</scope>
    <source>
        <strain evidence="3">LFN00145</strain>
    </source>
</reference>
<feature type="transmembrane region" description="Helical" evidence="1">
    <location>
        <begin position="21"/>
        <end position="43"/>
    </location>
</feature>
<dbReference type="PANTHER" id="PTHR35395:SF1">
    <property type="entry name" value="DUF6536 DOMAIN-CONTAINING PROTEIN"/>
    <property type="match status" value="1"/>
</dbReference>
<dbReference type="PANTHER" id="PTHR35395">
    <property type="entry name" value="DUF6536 DOMAIN-CONTAINING PROTEIN"/>
    <property type="match status" value="1"/>
</dbReference>
<protein>
    <recommendedName>
        <fullName evidence="2">DUF6536 domain-containing protein</fullName>
    </recommendedName>
</protein>
<sequence length="420" mass="47618">MQLSFRGRQLIPRSRWRRAALAFATAAFFTFIVNLSFIIWATVQKSEVIEKNIDTSIGTIIEGGRSYIKAWNTGLHVVINIISTILLAGSNYCMQCLVAPTRAEINNAHQRKKWLDIGIPSVRNILSITWKKKLLWLLLSLSSLPLHLLFNSMIFASISTNLYTVCIVDTQFLEAEDVNSMSLPNIERQKSFQNFHEAFKNKMLQHRNLVECLGDYGTTFQALRGDLLLVVSNKTILTNNTYSQRIFTGGAVNRSIDWMCERNDYYQRSYIPCDEMISDIKNQPGSPWKPFGFTIQDCYSQETREHSKLLFSSTIGWIVTILNLLKAVLMLFVAYGGSGRPILTVGDALASFLQEPEEYTKDMCLNSKKDFSKNTWNETPRQFDPTSRRKFTAGSLGRWAAFVVLCSAAAHANKANRGSI</sequence>
<dbReference type="InterPro" id="IPR046623">
    <property type="entry name" value="DUF6536"/>
</dbReference>
<feature type="transmembrane region" description="Helical" evidence="1">
    <location>
        <begin position="74"/>
        <end position="94"/>
    </location>
</feature>
<name>A0A8H6KKN2_9PEZI</name>
<feature type="transmembrane region" description="Helical" evidence="1">
    <location>
        <begin position="134"/>
        <end position="158"/>
    </location>
</feature>
<evidence type="ECO:0000256" key="1">
    <source>
        <dbReference type="SAM" id="Phobius"/>
    </source>
</evidence>
<dbReference type="EMBL" id="WIGO01000060">
    <property type="protein sequence ID" value="KAF6833319.1"/>
    <property type="molecule type" value="Genomic_DNA"/>
</dbReference>
<gene>
    <name evidence="3" type="ORF">CPLU01_05670</name>
</gene>
<proteinExistence type="predicted"/>
<evidence type="ECO:0000259" key="2">
    <source>
        <dbReference type="Pfam" id="PF20163"/>
    </source>
</evidence>
<dbReference type="Pfam" id="PF20163">
    <property type="entry name" value="DUF6536"/>
    <property type="match status" value="1"/>
</dbReference>
<feature type="domain" description="DUF6536" evidence="2">
    <location>
        <begin position="16"/>
        <end position="174"/>
    </location>
</feature>